<dbReference type="Proteomes" id="UP001056336">
    <property type="component" value="Chromosome"/>
</dbReference>
<evidence type="ECO:0000313" key="2">
    <source>
        <dbReference type="Proteomes" id="UP001056336"/>
    </source>
</evidence>
<dbReference type="Pfam" id="PF14907">
    <property type="entry name" value="NTP_transf_5"/>
    <property type="match status" value="1"/>
</dbReference>
<dbReference type="EMBL" id="CP097332">
    <property type="protein sequence ID" value="UQX87877.1"/>
    <property type="molecule type" value="Genomic_DNA"/>
</dbReference>
<proteinExistence type="predicted"/>
<gene>
    <name evidence="1" type="ORF">M6D93_16445</name>
</gene>
<accession>A0ABY4QXE6</accession>
<organism evidence="1 2">
    <name type="scientific">Jatrophihabitans telluris</name>
    <dbReference type="NCBI Taxonomy" id="2038343"/>
    <lineage>
        <taxon>Bacteria</taxon>
        <taxon>Bacillati</taxon>
        <taxon>Actinomycetota</taxon>
        <taxon>Actinomycetes</taxon>
        <taxon>Jatrophihabitantales</taxon>
        <taxon>Jatrophihabitantaceae</taxon>
        <taxon>Jatrophihabitans</taxon>
    </lineage>
</organism>
<reference evidence="1" key="1">
    <citation type="journal article" date="2018" name="Int. J. Syst. Evol. Microbiol.">
        <title>Jatrophihabitans telluris sp. nov., isolated from sediment soil of lava forest wetlands and the emended description of the genus Jatrophihabitans.</title>
        <authorList>
            <person name="Lee K.C."/>
            <person name="Suh M.K."/>
            <person name="Eom M.K."/>
            <person name="Kim K.K."/>
            <person name="Kim J.S."/>
            <person name="Kim D.S."/>
            <person name="Ko S.H."/>
            <person name="Shin Y.K."/>
            <person name="Lee J.S."/>
        </authorList>
    </citation>
    <scope>NUCLEOTIDE SEQUENCE</scope>
    <source>
        <strain evidence="1">N237</strain>
    </source>
</reference>
<protein>
    <submittedName>
        <fullName evidence="1">Nucleotidyltransferase family protein</fullName>
    </submittedName>
</protein>
<evidence type="ECO:0000313" key="1">
    <source>
        <dbReference type="EMBL" id="UQX87877.1"/>
    </source>
</evidence>
<keyword evidence="2" id="KW-1185">Reference proteome</keyword>
<dbReference type="RefSeq" id="WP_249770835.1">
    <property type="nucleotide sequence ID" value="NZ_CP097332.1"/>
</dbReference>
<reference evidence="1" key="2">
    <citation type="submission" date="2022-05" db="EMBL/GenBank/DDBJ databases">
        <authorList>
            <person name="Kim J.-S."/>
            <person name="Lee K."/>
            <person name="Suh M."/>
            <person name="Eom M."/>
            <person name="Kim J.-S."/>
            <person name="Kim D.-S."/>
            <person name="Ko S.-H."/>
            <person name="Shin Y."/>
            <person name="Lee J.-S."/>
        </authorList>
    </citation>
    <scope>NUCLEOTIDE SEQUENCE</scope>
    <source>
        <strain evidence="1">N237</strain>
    </source>
</reference>
<sequence length="381" mass="41596">MKVTGGGAPRGSSLTGAVRDMLPDAGPWVTAALWYPFVSAATPSEPLTDELGQILEHKLAPLVLDYIRSTRSAVAADVLLDLEKQKFALILHSQRVAARAAEVIGRLRDDGVQPIVIKGPGIAAHYASQASRPYSDVDILIAPADFARCLRRLKAHGWLELPDNRQPWPFFDRHCREAVNLLDGQGGSIDLHHHISPWLWSQDISVPAVVARATDVSAAGQTFPCADAADNLVVASLHLINDHFVPGGRLSIWRDVAQLAHAVDPDVAAERAGRYGLDGYLRSVLQALPGPARPAALIDRLGSTGVKHPRRLLRLIVPDRSRGSVVNAHLLRLPVANAALYLLGTIFPDRDFLRSHYGPRHGGLRRYWADAFKVRHGDRVH</sequence>
<name>A0ABY4QXE6_9ACTN</name>
<dbReference type="Gene3D" id="3.30.460.40">
    <property type="match status" value="1"/>
</dbReference>
<dbReference type="InterPro" id="IPR039498">
    <property type="entry name" value="NTP_transf_5"/>
</dbReference>